<gene>
    <name evidence="1" type="ORF">B0H16DRAFT_1590363</name>
</gene>
<organism evidence="1 2">
    <name type="scientific">Mycena metata</name>
    <dbReference type="NCBI Taxonomy" id="1033252"/>
    <lineage>
        <taxon>Eukaryota</taxon>
        <taxon>Fungi</taxon>
        <taxon>Dikarya</taxon>
        <taxon>Basidiomycota</taxon>
        <taxon>Agaricomycotina</taxon>
        <taxon>Agaricomycetes</taxon>
        <taxon>Agaricomycetidae</taxon>
        <taxon>Agaricales</taxon>
        <taxon>Marasmiineae</taxon>
        <taxon>Mycenaceae</taxon>
        <taxon>Mycena</taxon>
    </lineage>
</organism>
<accession>A0AAD7HSZ3</accession>
<evidence type="ECO:0000313" key="1">
    <source>
        <dbReference type="EMBL" id="KAJ7727605.1"/>
    </source>
</evidence>
<comment type="caution">
    <text evidence="1">The sequence shown here is derived from an EMBL/GenBank/DDBJ whole genome shotgun (WGS) entry which is preliminary data.</text>
</comment>
<keyword evidence="2" id="KW-1185">Reference proteome</keyword>
<dbReference type="AlphaFoldDB" id="A0AAD7HSZ3"/>
<reference evidence="1" key="1">
    <citation type="submission" date="2023-03" db="EMBL/GenBank/DDBJ databases">
        <title>Massive genome expansion in bonnet fungi (Mycena s.s.) driven by repeated elements and novel gene families across ecological guilds.</title>
        <authorList>
            <consortium name="Lawrence Berkeley National Laboratory"/>
            <person name="Harder C.B."/>
            <person name="Miyauchi S."/>
            <person name="Viragh M."/>
            <person name="Kuo A."/>
            <person name="Thoen E."/>
            <person name="Andreopoulos B."/>
            <person name="Lu D."/>
            <person name="Skrede I."/>
            <person name="Drula E."/>
            <person name="Henrissat B."/>
            <person name="Morin E."/>
            <person name="Kohler A."/>
            <person name="Barry K."/>
            <person name="LaButti K."/>
            <person name="Morin E."/>
            <person name="Salamov A."/>
            <person name="Lipzen A."/>
            <person name="Mereny Z."/>
            <person name="Hegedus B."/>
            <person name="Baldrian P."/>
            <person name="Stursova M."/>
            <person name="Weitz H."/>
            <person name="Taylor A."/>
            <person name="Grigoriev I.V."/>
            <person name="Nagy L.G."/>
            <person name="Martin F."/>
            <person name="Kauserud H."/>
        </authorList>
    </citation>
    <scope>NUCLEOTIDE SEQUENCE</scope>
    <source>
        <strain evidence="1">CBHHK182m</strain>
    </source>
</reference>
<dbReference type="EMBL" id="JARKIB010000178">
    <property type="protein sequence ID" value="KAJ7727605.1"/>
    <property type="molecule type" value="Genomic_DNA"/>
</dbReference>
<protein>
    <submittedName>
        <fullName evidence="1">Uncharacterized protein</fullName>
    </submittedName>
</protein>
<dbReference type="Proteomes" id="UP001215598">
    <property type="component" value="Unassembled WGS sequence"/>
</dbReference>
<name>A0AAD7HSZ3_9AGAR</name>
<evidence type="ECO:0000313" key="2">
    <source>
        <dbReference type="Proteomes" id="UP001215598"/>
    </source>
</evidence>
<sequence>MWVGVRPLYIIFAAMITSMRRRCDLQDMHLGCGAFRPMLLNSLKRRPVTIPGQNSGNTLTVSSGHFPRGTLDYNSKQVINCILTATRRGSSIILVPGLSIASVTKDQNINCFVGRSCNTSFSR</sequence>
<proteinExistence type="predicted"/>